<proteinExistence type="predicted"/>
<dbReference type="RefSeq" id="WP_107830954.1">
    <property type="nucleotide sequence ID" value="NZ_CP160205.1"/>
</dbReference>
<evidence type="ECO:0000313" key="3">
    <source>
        <dbReference type="Proteomes" id="UP000244168"/>
    </source>
</evidence>
<dbReference type="AlphaFoldDB" id="A0A2T5J5A4"/>
<dbReference type="EMBL" id="QAOQ01000009">
    <property type="protein sequence ID" value="PTQ93161.1"/>
    <property type="molecule type" value="Genomic_DNA"/>
</dbReference>
<feature type="domain" description="SGNH hydrolase-type esterase" evidence="1">
    <location>
        <begin position="18"/>
        <end position="183"/>
    </location>
</feature>
<dbReference type="SUPFAM" id="SSF52266">
    <property type="entry name" value="SGNH hydrolase"/>
    <property type="match status" value="1"/>
</dbReference>
<dbReference type="InterPro" id="IPR036514">
    <property type="entry name" value="SGNH_hydro_sf"/>
</dbReference>
<organism evidence="2 3">
    <name type="scientific">Mucilaginibacter yixingensis</name>
    <dbReference type="NCBI Taxonomy" id="1295612"/>
    <lineage>
        <taxon>Bacteria</taxon>
        <taxon>Pseudomonadati</taxon>
        <taxon>Bacteroidota</taxon>
        <taxon>Sphingobacteriia</taxon>
        <taxon>Sphingobacteriales</taxon>
        <taxon>Sphingobacteriaceae</taxon>
        <taxon>Mucilaginibacter</taxon>
    </lineage>
</organism>
<keyword evidence="3" id="KW-1185">Reference proteome</keyword>
<evidence type="ECO:0000313" key="2">
    <source>
        <dbReference type="EMBL" id="PTQ93161.1"/>
    </source>
</evidence>
<comment type="caution">
    <text evidence="2">The sequence shown here is derived from an EMBL/GenBank/DDBJ whole genome shotgun (WGS) entry which is preliminary data.</text>
</comment>
<name>A0A2T5J5A4_9SPHI</name>
<evidence type="ECO:0000259" key="1">
    <source>
        <dbReference type="Pfam" id="PF13472"/>
    </source>
</evidence>
<accession>A0A2T5J5A4</accession>
<dbReference type="InterPro" id="IPR013830">
    <property type="entry name" value="SGNH_hydro"/>
</dbReference>
<sequence length="198" mass="22987">MFWYEEEVKQLEAKAVNTAAWGETLFYGSSSIRLWSTLGHDFPDLKPVNLGFGGSTLAACVWFSERILSPYRPKRLILYAGDNDLGDGRNPEEVLIFFQEFTERVKQMFGDLPCWFISLKPSLARWNIVDKFKYTNTLVQAEINDHQPNWKFINLFPEMLNDKGMPRRDFYDGDGLHLSLAGYYVWKSQVNKAINQNI</sequence>
<protein>
    <submittedName>
        <fullName evidence="2">Lysophospholipase L1-like esterase</fullName>
    </submittedName>
</protein>
<dbReference type="GO" id="GO:0016788">
    <property type="term" value="F:hydrolase activity, acting on ester bonds"/>
    <property type="evidence" value="ECO:0007669"/>
    <property type="project" value="UniProtKB-ARBA"/>
</dbReference>
<gene>
    <name evidence="2" type="ORF">C8P68_10933</name>
</gene>
<dbReference type="Gene3D" id="3.40.50.1110">
    <property type="entry name" value="SGNH hydrolase"/>
    <property type="match status" value="1"/>
</dbReference>
<dbReference type="Proteomes" id="UP000244168">
    <property type="component" value="Unassembled WGS sequence"/>
</dbReference>
<dbReference type="OrthoDB" id="9790057at2"/>
<reference evidence="2 3" key="1">
    <citation type="submission" date="2018-04" db="EMBL/GenBank/DDBJ databases">
        <title>Genomic Encyclopedia of Archaeal and Bacterial Type Strains, Phase II (KMG-II): from individual species to whole genera.</title>
        <authorList>
            <person name="Goeker M."/>
        </authorList>
    </citation>
    <scope>NUCLEOTIDE SEQUENCE [LARGE SCALE GENOMIC DNA]</scope>
    <source>
        <strain evidence="2 3">DSM 26809</strain>
    </source>
</reference>
<dbReference type="Pfam" id="PF13472">
    <property type="entry name" value="Lipase_GDSL_2"/>
    <property type="match status" value="1"/>
</dbReference>